<feature type="transmembrane region" description="Helical" evidence="1">
    <location>
        <begin position="93"/>
        <end position="123"/>
    </location>
</feature>
<protein>
    <recommendedName>
        <fullName evidence="4">Transmembrane protein</fullName>
    </recommendedName>
</protein>
<feature type="transmembrane region" description="Helical" evidence="1">
    <location>
        <begin position="129"/>
        <end position="147"/>
    </location>
</feature>
<reference evidence="2 3" key="1">
    <citation type="journal article" date="2023" name="G3 (Bethesda)">
        <title>A chromosome-length genome assembly and annotation of blackberry (Rubus argutus, cv. 'Hillquist').</title>
        <authorList>
            <person name="Bruna T."/>
            <person name="Aryal R."/>
            <person name="Dudchenko O."/>
            <person name="Sargent D.J."/>
            <person name="Mead D."/>
            <person name="Buti M."/>
            <person name="Cavallini A."/>
            <person name="Hytonen T."/>
            <person name="Andres J."/>
            <person name="Pham M."/>
            <person name="Weisz D."/>
            <person name="Mascagni F."/>
            <person name="Usai G."/>
            <person name="Natali L."/>
            <person name="Bassil N."/>
            <person name="Fernandez G.E."/>
            <person name="Lomsadze A."/>
            <person name="Armour M."/>
            <person name="Olukolu B."/>
            <person name="Poorten T."/>
            <person name="Britton C."/>
            <person name="Davik J."/>
            <person name="Ashrafi H."/>
            <person name="Aiden E.L."/>
            <person name="Borodovsky M."/>
            <person name="Worthington M."/>
        </authorList>
    </citation>
    <scope>NUCLEOTIDE SEQUENCE [LARGE SCALE GENOMIC DNA]</scope>
    <source>
        <strain evidence="2">PI 553951</strain>
    </source>
</reference>
<dbReference type="Proteomes" id="UP001457282">
    <property type="component" value="Unassembled WGS sequence"/>
</dbReference>
<keyword evidence="3" id="KW-1185">Reference proteome</keyword>
<evidence type="ECO:0000313" key="3">
    <source>
        <dbReference type="Proteomes" id="UP001457282"/>
    </source>
</evidence>
<organism evidence="2 3">
    <name type="scientific">Rubus argutus</name>
    <name type="common">Southern blackberry</name>
    <dbReference type="NCBI Taxonomy" id="59490"/>
    <lineage>
        <taxon>Eukaryota</taxon>
        <taxon>Viridiplantae</taxon>
        <taxon>Streptophyta</taxon>
        <taxon>Embryophyta</taxon>
        <taxon>Tracheophyta</taxon>
        <taxon>Spermatophyta</taxon>
        <taxon>Magnoliopsida</taxon>
        <taxon>eudicotyledons</taxon>
        <taxon>Gunneridae</taxon>
        <taxon>Pentapetalae</taxon>
        <taxon>rosids</taxon>
        <taxon>fabids</taxon>
        <taxon>Rosales</taxon>
        <taxon>Rosaceae</taxon>
        <taxon>Rosoideae</taxon>
        <taxon>Rosoideae incertae sedis</taxon>
        <taxon>Rubus</taxon>
    </lineage>
</organism>
<name>A0AAW1WU50_RUBAR</name>
<evidence type="ECO:0000313" key="2">
    <source>
        <dbReference type="EMBL" id="KAK9927753.1"/>
    </source>
</evidence>
<dbReference type="AlphaFoldDB" id="A0AAW1WU50"/>
<keyword evidence="1" id="KW-1133">Transmembrane helix</keyword>
<evidence type="ECO:0008006" key="4">
    <source>
        <dbReference type="Google" id="ProtNLM"/>
    </source>
</evidence>
<sequence>MYVDIRHFILLTINMFKNVVGMPWDWDPFNTISKLTWINASLLLILFLVFSFISIKVHVPFTLSAEPSSASTSSTITTRAEVLLRFGELTAPLAVALMAAALVLPQALFWYAYPIILIISSFLGELKRFANWFYTVLTTIPVLNVIMRATMVGWQALGTQPDHQINEENEGNTPAVEMLSDDAIQDIEAGNR</sequence>
<comment type="caution">
    <text evidence="2">The sequence shown here is derived from an EMBL/GenBank/DDBJ whole genome shotgun (WGS) entry which is preliminary data.</text>
</comment>
<feature type="transmembrane region" description="Helical" evidence="1">
    <location>
        <begin position="35"/>
        <end position="55"/>
    </location>
</feature>
<proteinExistence type="predicted"/>
<keyword evidence="1" id="KW-0472">Membrane</keyword>
<gene>
    <name evidence="2" type="ORF">M0R45_024921</name>
</gene>
<keyword evidence="1" id="KW-0812">Transmembrane</keyword>
<dbReference type="EMBL" id="JBEDUW010000005">
    <property type="protein sequence ID" value="KAK9927753.1"/>
    <property type="molecule type" value="Genomic_DNA"/>
</dbReference>
<accession>A0AAW1WU50</accession>
<evidence type="ECO:0000256" key="1">
    <source>
        <dbReference type="SAM" id="Phobius"/>
    </source>
</evidence>